<feature type="transmembrane region" description="Helical" evidence="1">
    <location>
        <begin position="55"/>
        <end position="78"/>
    </location>
</feature>
<feature type="transmembrane region" description="Helical" evidence="1">
    <location>
        <begin position="116"/>
        <end position="133"/>
    </location>
</feature>
<dbReference type="PANTHER" id="PTHR34989:SF1">
    <property type="entry name" value="PROTEIN HDED"/>
    <property type="match status" value="1"/>
</dbReference>
<feature type="transmembrane region" description="Helical" evidence="1">
    <location>
        <begin position="29"/>
        <end position="48"/>
    </location>
</feature>
<feature type="transmembrane region" description="Helical" evidence="1">
    <location>
        <begin position="139"/>
        <end position="166"/>
    </location>
</feature>
<feature type="transmembrane region" description="Helical" evidence="1">
    <location>
        <begin position="84"/>
        <end position="104"/>
    </location>
</feature>
<dbReference type="GO" id="GO:0005886">
    <property type="term" value="C:plasma membrane"/>
    <property type="evidence" value="ECO:0007669"/>
    <property type="project" value="TreeGrafter"/>
</dbReference>
<comment type="caution">
    <text evidence="2">The sequence shown here is derived from an EMBL/GenBank/DDBJ whole genome shotgun (WGS) entry which is preliminary data.</text>
</comment>
<keyword evidence="1" id="KW-1133">Transmembrane helix</keyword>
<reference evidence="2" key="1">
    <citation type="submission" date="2021-10" db="EMBL/GenBank/DDBJ databases">
        <title>Anaerobic single-cell dispensing facilitates the cultivation of human gut bacteria.</title>
        <authorList>
            <person name="Afrizal A."/>
        </authorList>
    </citation>
    <scope>NUCLEOTIDE SEQUENCE</scope>
    <source>
        <strain evidence="2">CLA-AA-H215</strain>
    </source>
</reference>
<organism evidence="2 3">
    <name type="scientific">Hominifimenecus microfluidus</name>
    <dbReference type="NCBI Taxonomy" id="2885348"/>
    <lineage>
        <taxon>Bacteria</taxon>
        <taxon>Bacillati</taxon>
        <taxon>Bacillota</taxon>
        <taxon>Clostridia</taxon>
        <taxon>Lachnospirales</taxon>
        <taxon>Lachnospiraceae</taxon>
        <taxon>Hominifimenecus</taxon>
    </lineage>
</organism>
<keyword evidence="1" id="KW-0472">Membrane</keyword>
<keyword evidence="1" id="KW-0812">Transmembrane</keyword>
<evidence type="ECO:0000256" key="1">
    <source>
        <dbReference type="SAM" id="Phobius"/>
    </source>
</evidence>
<name>A0AAE3JE66_9FIRM</name>
<evidence type="ECO:0000313" key="3">
    <source>
        <dbReference type="Proteomes" id="UP001198182"/>
    </source>
</evidence>
<proteinExistence type="predicted"/>
<dbReference type="Pfam" id="PF03729">
    <property type="entry name" value="DUF308"/>
    <property type="match status" value="2"/>
</dbReference>
<dbReference type="PANTHER" id="PTHR34989">
    <property type="entry name" value="PROTEIN HDED"/>
    <property type="match status" value="1"/>
</dbReference>
<dbReference type="RefSeq" id="WP_308452354.1">
    <property type="nucleotide sequence ID" value="NZ_JAJEQR010000002.1"/>
</dbReference>
<dbReference type="InterPro" id="IPR052712">
    <property type="entry name" value="Acid_resist_chaperone_HdeD"/>
</dbReference>
<keyword evidence="3" id="KW-1185">Reference proteome</keyword>
<dbReference type="AlphaFoldDB" id="A0AAE3JE66"/>
<gene>
    <name evidence="2" type="ORF">LKD81_00790</name>
</gene>
<dbReference type="Proteomes" id="UP001198182">
    <property type="component" value="Unassembled WGS sequence"/>
</dbReference>
<accession>A0AAE3JE66</accession>
<sequence>MKVLNIIAGVLLIVAGIYCLCNQDIAAMTAGVMVGIFMLLSGVIEIVVFATTSGLLFGSGWLLLDGVLTVILSLFLLFNQWFTMMSLPFLFTLWLLFSGISRFVSAFDLRAFGVRGWGWILTIGIILMVAGFICMMDPWVSVAAIGLTVGLAFLLEGISSIVYACIPRSK</sequence>
<dbReference type="InterPro" id="IPR005325">
    <property type="entry name" value="DUF308_memb"/>
</dbReference>
<evidence type="ECO:0000313" key="2">
    <source>
        <dbReference type="EMBL" id="MCC2229537.1"/>
    </source>
</evidence>
<dbReference type="EMBL" id="JAJEQR010000002">
    <property type="protein sequence ID" value="MCC2229537.1"/>
    <property type="molecule type" value="Genomic_DNA"/>
</dbReference>
<protein>
    <submittedName>
        <fullName evidence="2">DUF308 domain-containing protein</fullName>
    </submittedName>
</protein>